<dbReference type="AlphaFoldDB" id="G2Y161"/>
<gene>
    <name evidence="1" type="ORF">BofuT4_uP119260.1</name>
</gene>
<sequence>MQNRLRERRSFCIRTCVCSSYMPCLFHSPRTPLLSYMTNFAVSIENSEKFTKASAHGVHQFASDILRQIDDELNLDEFKGLVT</sequence>
<name>G2Y161_BOTF4</name>
<proteinExistence type="predicted"/>
<organism evidence="1 2">
    <name type="scientific">Botryotinia fuckeliana (strain T4)</name>
    <name type="common">Noble rot fungus</name>
    <name type="synonym">Botrytis cinerea</name>
    <dbReference type="NCBI Taxonomy" id="999810"/>
    <lineage>
        <taxon>Eukaryota</taxon>
        <taxon>Fungi</taxon>
        <taxon>Dikarya</taxon>
        <taxon>Ascomycota</taxon>
        <taxon>Pezizomycotina</taxon>
        <taxon>Leotiomycetes</taxon>
        <taxon>Helotiales</taxon>
        <taxon>Sclerotiniaceae</taxon>
        <taxon>Botrytis</taxon>
    </lineage>
</organism>
<dbReference type="InParanoid" id="G2Y161"/>
<evidence type="ECO:0000313" key="1">
    <source>
        <dbReference type="EMBL" id="CCD46376.1"/>
    </source>
</evidence>
<accession>G2Y161</accession>
<evidence type="ECO:0000313" key="2">
    <source>
        <dbReference type="Proteomes" id="UP000008177"/>
    </source>
</evidence>
<reference evidence="2" key="1">
    <citation type="journal article" date="2011" name="PLoS Genet.">
        <title>Genomic analysis of the necrotrophic fungal pathogens Sclerotinia sclerotiorum and Botrytis cinerea.</title>
        <authorList>
            <person name="Amselem J."/>
            <person name="Cuomo C.A."/>
            <person name="van Kan J.A."/>
            <person name="Viaud M."/>
            <person name="Benito E.P."/>
            <person name="Couloux A."/>
            <person name="Coutinho P.M."/>
            <person name="de Vries R.P."/>
            <person name="Dyer P.S."/>
            <person name="Fillinger S."/>
            <person name="Fournier E."/>
            <person name="Gout L."/>
            <person name="Hahn M."/>
            <person name="Kohn L."/>
            <person name="Lapalu N."/>
            <person name="Plummer K.M."/>
            <person name="Pradier J.M."/>
            <person name="Quevillon E."/>
            <person name="Sharon A."/>
            <person name="Simon A."/>
            <person name="ten Have A."/>
            <person name="Tudzynski B."/>
            <person name="Tudzynski P."/>
            <person name="Wincker P."/>
            <person name="Andrew M."/>
            <person name="Anthouard V."/>
            <person name="Beever R.E."/>
            <person name="Beffa R."/>
            <person name="Benoit I."/>
            <person name="Bouzid O."/>
            <person name="Brault B."/>
            <person name="Chen Z."/>
            <person name="Choquer M."/>
            <person name="Collemare J."/>
            <person name="Cotton P."/>
            <person name="Danchin E.G."/>
            <person name="Da Silva C."/>
            <person name="Gautier A."/>
            <person name="Giraud C."/>
            <person name="Giraud T."/>
            <person name="Gonzalez C."/>
            <person name="Grossetete S."/>
            <person name="Guldener U."/>
            <person name="Henrissat B."/>
            <person name="Howlett B.J."/>
            <person name="Kodira C."/>
            <person name="Kretschmer M."/>
            <person name="Lappartient A."/>
            <person name="Leroch M."/>
            <person name="Levis C."/>
            <person name="Mauceli E."/>
            <person name="Neuveglise C."/>
            <person name="Oeser B."/>
            <person name="Pearson M."/>
            <person name="Poulain J."/>
            <person name="Poussereau N."/>
            <person name="Quesneville H."/>
            <person name="Rascle C."/>
            <person name="Schumacher J."/>
            <person name="Segurens B."/>
            <person name="Sexton A."/>
            <person name="Silva E."/>
            <person name="Sirven C."/>
            <person name="Soanes D.M."/>
            <person name="Talbot N.J."/>
            <person name="Templeton M."/>
            <person name="Yandava C."/>
            <person name="Yarden O."/>
            <person name="Zeng Q."/>
            <person name="Rollins J.A."/>
            <person name="Lebrun M.H."/>
            <person name="Dickman M."/>
        </authorList>
    </citation>
    <scope>NUCLEOTIDE SEQUENCE [LARGE SCALE GENOMIC DNA]</scope>
    <source>
        <strain evidence="2">T4</strain>
    </source>
</reference>
<dbReference type="Proteomes" id="UP000008177">
    <property type="component" value="Unplaced contigs"/>
</dbReference>
<protein>
    <submittedName>
        <fullName evidence="1">Uncharacterized protein</fullName>
    </submittedName>
</protein>
<dbReference type="EMBL" id="FQ790281">
    <property type="protein sequence ID" value="CCD46376.1"/>
    <property type="molecule type" value="Genomic_DNA"/>
</dbReference>
<dbReference type="HOGENOM" id="CLU_2542302_0_0_1"/>